<dbReference type="Pfam" id="PF22335">
    <property type="entry name" value="Cas10-Cmr2_palm2"/>
    <property type="match status" value="1"/>
</dbReference>
<dbReference type="Gene3D" id="3.30.70.270">
    <property type="match status" value="1"/>
</dbReference>
<dbReference type="Gene3D" id="3.30.70.2220">
    <property type="entry name" value="CRISPR-Cas system, Cmr2 subunit, D1 domain, cysteine cluster"/>
    <property type="match status" value="1"/>
</dbReference>
<dbReference type="InterPro" id="IPR043128">
    <property type="entry name" value="Rev_trsase/Diguanyl_cyclase"/>
</dbReference>
<proteinExistence type="predicted"/>
<dbReference type="AlphaFoldDB" id="A0A4U2PWK2"/>
<dbReference type="Pfam" id="PF12469">
    <property type="entry name" value="Cmr2_N"/>
    <property type="match status" value="1"/>
</dbReference>
<dbReference type="InterPro" id="IPR013407">
    <property type="entry name" value="CRISPR-assoc_prot_Cmr2"/>
</dbReference>
<keyword evidence="2" id="KW-0051">Antiviral defense</keyword>
<keyword evidence="1" id="KW-0547">Nucleotide-binding</keyword>
<dbReference type="NCBIfam" id="TIGR02577">
    <property type="entry name" value="cas_TM1794_Cmr2"/>
    <property type="match status" value="1"/>
</dbReference>
<feature type="region of interest" description="Disordered" evidence="3">
    <location>
        <begin position="1"/>
        <end position="26"/>
    </location>
</feature>
<dbReference type="CDD" id="cd09679">
    <property type="entry name" value="Cas10_III"/>
    <property type="match status" value="1"/>
</dbReference>
<dbReference type="Proteomes" id="UP000308114">
    <property type="component" value="Unassembled WGS sequence"/>
</dbReference>
<name>A0A4U2PWK2_9BACL</name>
<comment type="caution">
    <text evidence="5">The sequence shown here is derived from an EMBL/GenBank/DDBJ whole genome shotgun (WGS) entry which is preliminary data.</text>
</comment>
<reference evidence="5 6" key="1">
    <citation type="submission" date="2018-01" db="EMBL/GenBank/DDBJ databases">
        <title>Bacillales members from the olive rhizosphere are effective biological control agents against Verticillium dahliae.</title>
        <authorList>
            <person name="Gomez-Lama C."/>
            <person name="Legarda G."/>
            <person name="Ruano-Rosa D."/>
            <person name="Pizarro-Tobias P."/>
            <person name="Valverde-Corredor A."/>
            <person name="Niqui J.L."/>
            <person name="Trivino J.C."/>
            <person name="Roca A."/>
            <person name="Mercado-Blanco J."/>
        </authorList>
    </citation>
    <scope>NUCLEOTIDE SEQUENCE [LARGE SCALE GENOMIC DNA]</scope>
    <source>
        <strain evidence="5 6">PIC167</strain>
    </source>
</reference>
<evidence type="ECO:0000256" key="3">
    <source>
        <dbReference type="SAM" id="MobiDB-lite"/>
    </source>
</evidence>
<dbReference type="GO" id="GO:0000166">
    <property type="term" value="F:nucleotide binding"/>
    <property type="evidence" value="ECO:0007669"/>
    <property type="project" value="UniProtKB-KW"/>
</dbReference>
<dbReference type="InterPro" id="IPR038242">
    <property type="entry name" value="Cmr2_N"/>
</dbReference>
<dbReference type="RefSeq" id="WP_137061806.1">
    <property type="nucleotide sequence ID" value="NZ_PNXQ01000012.1"/>
</dbReference>
<evidence type="ECO:0000256" key="1">
    <source>
        <dbReference type="ARBA" id="ARBA00022741"/>
    </source>
</evidence>
<dbReference type="GO" id="GO:0051607">
    <property type="term" value="P:defense response to virus"/>
    <property type="evidence" value="ECO:0007669"/>
    <property type="project" value="UniProtKB-KW"/>
</dbReference>
<organism evidence="5 6">
    <name type="scientific">Paenibacillus terrae</name>
    <dbReference type="NCBI Taxonomy" id="159743"/>
    <lineage>
        <taxon>Bacteria</taxon>
        <taxon>Bacillati</taxon>
        <taxon>Bacillota</taxon>
        <taxon>Bacilli</taxon>
        <taxon>Bacillales</taxon>
        <taxon>Paenibacillaceae</taxon>
        <taxon>Paenibacillus</taxon>
    </lineage>
</organism>
<evidence type="ECO:0000313" key="6">
    <source>
        <dbReference type="Proteomes" id="UP000308114"/>
    </source>
</evidence>
<dbReference type="PROSITE" id="PS50887">
    <property type="entry name" value="GGDEF"/>
    <property type="match status" value="1"/>
</dbReference>
<protein>
    <submittedName>
        <fullName evidence="5">Type III-B CRISPR-associated protein Cas10/Cmr2</fullName>
    </submittedName>
</protein>
<gene>
    <name evidence="5" type="primary">cas10</name>
    <name evidence="5" type="ORF">C1I60_11345</name>
</gene>
<evidence type="ECO:0000256" key="2">
    <source>
        <dbReference type="ARBA" id="ARBA00023118"/>
    </source>
</evidence>
<dbReference type="InterPro" id="IPR024615">
    <property type="entry name" value="CRISPR-assoc_Cmr2_N"/>
</dbReference>
<feature type="domain" description="GGDEF" evidence="4">
    <location>
        <begin position="362"/>
        <end position="497"/>
    </location>
</feature>
<dbReference type="InterPro" id="IPR054767">
    <property type="entry name" value="Cas10-Cmr2_palm2"/>
</dbReference>
<evidence type="ECO:0000259" key="4">
    <source>
        <dbReference type="PROSITE" id="PS50887"/>
    </source>
</evidence>
<dbReference type="InterPro" id="IPR000160">
    <property type="entry name" value="GGDEF_dom"/>
</dbReference>
<evidence type="ECO:0000313" key="5">
    <source>
        <dbReference type="EMBL" id="TKH43945.1"/>
    </source>
</evidence>
<sequence length="640" mass="72740">MGDSSRTETVPGQTERTEQVPQQSQQLQQPTQYLMLFSIGPVQEFIAQARKTRDLWFGSYVLSEISKKAARELSEAHKAQMIFPYLSQNMTEAELDDLKVANKVQAIVTTDNPRQVALDVKRAVTFKWLDYANEAKKRLGDSIIGPMWERQVKDLVEFFAVWSVLEDKYEDVLKQTEQLMAARKTLRDYRPNEPANLFGDAKSSLDGGRESVLKSGKYASYAGFGIKLNEKLDAISLVKRLSRFIGNEREFKSVCDVAFRQFEDEVRKPENLKMKDKVDFFYRDIREHLKEHVDISKMADGKADTYDSRLFYPNRVEEAITELMTEQQASTQLFKEWPDKMARIITRKLDFLYDEIKKSPTSYYALIVGDGDHMGNCLRGMRTVEEHQKFTEQLSRFASQVDNIVTQHYAGQMIYSGGDDVMALLPLHHCLDAAGEIQQEFIRIMKQAVPDGTRLPTFSVGIAIVHMMEPLEESLQLARATEALAKVRRDSLAIYFQKRSGSEEMKVSLPFGDQPVETINEMKSLYKSGYISSGFAYALRQLHTEYGDLQAHKTVPQEGLGELLLQEVRRLIIKKKPAHISKDNMIKKVLSLFTGLEETGGESHSDPLALLHRLAEQCVIAITLEKVGGTDGTQHTDSAS</sequence>
<dbReference type="EMBL" id="PNXQ01000012">
    <property type="protein sequence ID" value="TKH43945.1"/>
    <property type="molecule type" value="Genomic_DNA"/>
</dbReference>
<accession>A0A4U2PWK2</accession>